<keyword evidence="3" id="KW-1185">Reference proteome</keyword>
<organism evidence="2 3">
    <name type="scientific">Ectopseudomonas mendocina</name>
    <name type="common">Pseudomonas mendocina</name>
    <dbReference type="NCBI Taxonomy" id="300"/>
    <lineage>
        <taxon>Bacteria</taxon>
        <taxon>Pseudomonadati</taxon>
        <taxon>Pseudomonadota</taxon>
        <taxon>Gammaproteobacteria</taxon>
        <taxon>Pseudomonadales</taxon>
        <taxon>Pseudomonadaceae</taxon>
        <taxon>Ectopseudomonas</taxon>
    </lineage>
</organism>
<feature type="signal peptide" evidence="1">
    <location>
        <begin position="1"/>
        <end position="17"/>
    </location>
</feature>
<proteinExistence type="predicted"/>
<dbReference type="EMBL" id="CP148074">
    <property type="protein sequence ID" value="WXL25665.1"/>
    <property type="molecule type" value="Genomic_DNA"/>
</dbReference>
<evidence type="ECO:0000256" key="1">
    <source>
        <dbReference type="SAM" id="SignalP"/>
    </source>
</evidence>
<sequence length="242" mass="27029">MRPLLIALSLLVSPVWAAEPKPEAFLPVFELAGVSLLCEQSLPLIQHELSDTQQAELGRVFSAEAMCLDLASRLTKTVDQAQLTEAEQLLSSEFAKGFSAAEREVGESLDGLADYRDQLAEKPPRASRVELVQRLDNAARTTDLATLLRYETGKTRAYVLTKARGKAVDEKTLSERTKTQEEELRKSSSESVKSFMLYAYRYKPSDELEQYAEIYENPAVAAILKGTVELLPQLFAERRSKL</sequence>
<gene>
    <name evidence="2" type="ORF">WG219_20600</name>
</gene>
<evidence type="ECO:0000313" key="3">
    <source>
        <dbReference type="Proteomes" id="UP001476583"/>
    </source>
</evidence>
<feature type="chain" id="PRO_5046096011" description="DUF2059 domain-containing protein" evidence="1">
    <location>
        <begin position="18"/>
        <end position="242"/>
    </location>
</feature>
<accession>A0ABZ2RF61</accession>
<protein>
    <recommendedName>
        <fullName evidence="4">DUF2059 domain-containing protein</fullName>
    </recommendedName>
</protein>
<evidence type="ECO:0000313" key="2">
    <source>
        <dbReference type="EMBL" id="WXL25665.1"/>
    </source>
</evidence>
<reference evidence="2 3" key="1">
    <citation type="submission" date="2024-03" db="EMBL/GenBank/DDBJ databases">
        <title>Complete genome of BD2.</title>
        <authorList>
            <person name="Cao G."/>
        </authorList>
    </citation>
    <scope>NUCLEOTIDE SEQUENCE [LARGE SCALE GENOMIC DNA]</scope>
    <source>
        <strain evidence="2 3">BD2</strain>
    </source>
</reference>
<keyword evidence="1" id="KW-0732">Signal</keyword>
<dbReference type="Proteomes" id="UP001476583">
    <property type="component" value="Chromosome"/>
</dbReference>
<evidence type="ECO:0008006" key="4">
    <source>
        <dbReference type="Google" id="ProtNLM"/>
    </source>
</evidence>
<name>A0ABZ2RF61_ECTME</name>